<dbReference type="EMBL" id="FWXV01000003">
    <property type="protein sequence ID" value="SMD07221.1"/>
    <property type="molecule type" value="Genomic_DNA"/>
</dbReference>
<name>A0A1Y5XMR4_KIBAR</name>
<evidence type="ECO:0000313" key="2">
    <source>
        <dbReference type="Proteomes" id="UP000192674"/>
    </source>
</evidence>
<dbReference type="RefSeq" id="WP_033383211.1">
    <property type="nucleotide sequence ID" value="NZ_FWXV01000003.1"/>
</dbReference>
<sequence>MTYIEFKNEDIARIAQATQGSQQEWDRVWEGVRGKLSATVSEALDALTGSSLDERSNQYHQKTQQYTGQLQSQMNAVRNVGNIAVDTNQQMSRVIRG</sequence>
<reference evidence="1 2" key="1">
    <citation type="submission" date="2017-04" db="EMBL/GenBank/DDBJ databases">
        <authorList>
            <person name="Afonso C.L."/>
            <person name="Miller P.J."/>
            <person name="Scott M.A."/>
            <person name="Spackman E."/>
            <person name="Goraichik I."/>
            <person name="Dimitrov K.M."/>
            <person name="Suarez D.L."/>
            <person name="Swayne D.E."/>
        </authorList>
    </citation>
    <scope>NUCLEOTIDE SEQUENCE [LARGE SCALE GENOMIC DNA]</scope>
    <source>
        <strain evidence="1 2">DSM 43828</strain>
    </source>
</reference>
<accession>A0A1Y5XMR4</accession>
<gene>
    <name evidence="1" type="ORF">SAMN05661093_04188</name>
</gene>
<evidence type="ECO:0000313" key="1">
    <source>
        <dbReference type="EMBL" id="SMD07221.1"/>
    </source>
</evidence>
<proteinExistence type="predicted"/>
<keyword evidence="2" id="KW-1185">Reference proteome</keyword>
<dbReference type="AlphaFoldDB" id="A0A1Y5XMR4"/>
<dbReference type="OrthoDB" id="3690497at2"/>
<organism evidence="1 2">
    <name type="scientific">Kibdelosporangium aridum</name>
    <dbReference type="NCBI Taxonomy" id="2030"/>
    <lineage>
        <taxon>Bacteria</taxon>
        <taxon>Bacillati</taxon>
        <taxon>Actinomycetota</taxon>
        <taxon>Actinomycetes</taxon>
        <taxon>Pseudonocardiales</taxon>
        <taxon>Pseudonocardiaceae</taxon>
        <taxon>Kibdelosporangium</taxon>
    </lineage>
</organism>
<protein>
    <submittedName>
        <fullName evidence="1">Uncharacterized protein</fullName>
    </submittedName>
</protein>
<dbReference type="Proteomes" id="UP000192674">
    <property type="component" value="Unassembled WGS sequence"/>
</dbReference>